<evidence type="ECO:0000313" key="2">
    <source>
        <dbReference type="EMBL" id="CAB4831586.1"/>
    </source>
</evidence>
<accession>A0A6J7AF93</accession>
<dbReference type="InterPro" id="IPR037175">
    <property type="entry name" value="KFase_sf"/>
</dbReference>
<gene>
    <name evidence="1" type="ORF">UFOPK2754_00318</name>
    <name evidence="2" type="ORF">UFOPK3139_01530</name>
</gene>
<dbReference type="Gene3D" id="3.50.30.50">
    <property type="entry name" value="Putative cyclase"/>
    <property type="match status" value="1"/>
</dbReference>
<dbReference type="Pfam" id="PF04199">
    <property type="entry name" value="Cyclase"/>
    <property type="match status" value="1"/>
</dbReference>
<organism evidence="2">
    <name type="scientific">freshwater metagenome</name>
    <dbReference type="NCBI Taxonomy" id="449393"/>
    <lineage>
        <taxon>unclassified sequences</taxon>
        <taxon>metagenomes</taxon>
        <taxon>ecological metagenomes</taxon>
    </lineage>
</organism>
<dbReference type="GO" id="GO:0019441">
    <property type="term" value="P:L-tryptophan catabolic process to kynurenine"/>
    <property type="evidence" value="ECO:0007669"/>
    <property type="project" value="InterPro"/>
</dbReference>
<reference evidence="2" key="1">
    <citation type="submission" date="2020-05" db="EMBL/GenBank/DDBJ databases">
        <authorList>
            <person name="Chiriac C."/>
            <person name="Salcher M."/>
            <person name="Ghai R."/>
            <person name="Kavagutti S V."/>
        </authorList>
    </citation>
    <scope>NUCLEOTIDE SEQUENCE</scope>
</reference>
<protein>
    <submittedName>
        <fullName evidence="2">Unannotated protein</fullName>
    </submittedName>
</protein>
<name>A0A6J7AF93_9ZZZZ</name>
<dbReference type="GO" id="GO:0004061">
    <property type="term" value="F:arylformamidase activity"/>
    <property type="evidence" value="ECO:0007669"/>
    <property type="project" value="InterPro"/>
</dbReference>
<dbReference type="AlphaFoldDB" id="A0A6J7AF93"/>
<dbReference type="EMBL" id="CAFABA010000058">
    <property type="protein sequence ID" value="CAB4831586.1"/>
    <property type="molecule type" value="Genomic_DNA"/>
</dbReference>
<dbReference type="PANTHER" id="PTHR34861:SF10">
    <property type="entry name" value="CYCLASE"/>
    <property type="match status" value="1"/>
</dbReference>
<dbReference type="SUPFAM" id="SSF102198">
    <property type="entry name" value="Putative cyclase"/>
    <property type="match status" value="1"/>
</dbReference>
<sequence length="322" mass="34706">MYRPRTFPALDQEQIEREIAELGGRVRNWGRWGDDDEVGTLNFITPAKRVAAAQLVRKGVTFSLQIPMNSRGPMSGAGRVNPVHTMTATGCDHVQAVHMAGGARYTDDVMFLYLQSGTEWDGLAHVFYDGLLYNGFDATTVDSNGARKVGIDKTCSSYVSRGVLLDVARFHGVDCLDPAHRIDGDELDEVAAAQNVAIESGDIILVRTGVLAHYARTGSWEVYHGSHPGLHHRAALWLHEHEVAAVASDNGAVEGYDKGATPAIPLHQLTLRDMGLPLGETFNLEALAADCADDGVYECFLTAPALNITGAVGSPVNPLAMK</sequence>
<proteinExistence type="predicted"/>
<dbReference type="PANTHER" id="PTHR34861">
    <property type="match status" value="1"/>
</dbReference>
<dbReference type="EMBL" id="CAEZYR010000006">
    <property type="protein sequence ID" value="CAB4728520.1"/>
    <property type="molecule type" value="Genomic_DNA"/>
</dbReference>
<dbReference type="InterPro" id="IPR007325">
    <property type="entry name" value="KFase/CYL"/>
</dbReference>
<evidence type="ECO:0000313" key="1">
    <source>
        <dbReference type="EMBL" id="CAB4728520.1"/>
    </source>
</evidence>